<dbReference type="EMBL" id="BPQB01000005">
    <property type="protein sequence ID" value="GJE86825.1"/>
    <property type="molecule type" value="Genomic_DNA"/>
</dbReference>
<reference evidence="1 2" key="1">
    <citation type="submission" date="2021-08" db="EMBL/GenBank/DDBJ databases">
        <title>Draft Genome Sequence of Phanerochaete sordida strain YK-624.</title>
        <authorList>
            <person name="Mori T."/>
            <person name="Dohra H."/>
            <person name="Suzuki T."/>
            <person name="Kawagishi H."/>
            <person name="Hirai H."/>
        </authorList>
    </citation>
    <scope>NUCLEOTIDE SEQUENCE [LARGE SCALE GENOMIC DNA]</scope>
    <source>
        <strain evidence="1 2">YK-624</strain>
    </source>
</reference>
<evidence type="ECO:0000313" key="2">
    <source>
        <dbReference type="Proteomes" id="UP000703269"/>
    </source>
</evidence>
<proteinExistence type="predicted"/>
<organism evidence="1 2">
    <name type="scientific">Phanerochaete sordida</name>
    <dbReference type="NCBI Taxonomy" id="48140"/>
    <lineage>
        <taxon>Eukaryota</taxon>
        <taxon>Fungi</taxon>
        <taxon>Dikarya</taxon>
        <taxon>Basidiomycota</taxon>
        <taxon>Agaricomycotina</taxon>
        <taxon>Agaricomycetes</taxon>
        <taxon>Polyporales</taxon>
        <taxon>Phanerochaetaceae</taxon>
        <taxon>Phanerochaete</taxon>
    </lineage>
</organism>
<dbReference type="Proteomes" id="UP000703269">
    <property type="component" value="Unassembled WGS sequence"/>
</dbReference>
<gene>
    <name evidence="1" type="ORF">PsYK624_029080</name>
</gene>
<accession>A0A9P3G2S2</accession>
<evidence type="ECO:0000313" key="1">
    <source>
        <dbReference type="EMBL" id="GJE86825.1"/>
    </source>
</evidence>
<dbReference type="AlphaFoldDB" id="A0A9P3G2S2"/>
<protein>
    <submittedName>
        <fullName evidence="1">Uncharacterized protein</fullName>
    </submittedName>
</protein>
<sequence length="143" mass="15846">MSKRRRLRGVALAPDACWFLTVTQCVRCRVMVIHRCAAMPKRTVSQQYAARVRACRSSQNSLLVLNGAYPCRRGVEQLSGGARPPAAASRFRRRTKKWMLYLLCDDADMHGEPVPRMIAPCDGRSTGETAARVHIVFGSTGAP</sequence>
<name>A0A9P3G2S2_9APHY</name>
<keyword evidence="2" id="KW-1185">Reference proteome</keyword>
<comment type="caution">
    <text evidence="1">The sequence shown here is derived from an EMBL/GenBank/DDBJ whole genome shotgun (WGS) entry which is preliminary data.</text>
</comment>